<dbReference type="PRINTS" id="PR00420">
    <property type="entry name" value="RNGMNOXGNASE"/>
</dbReference>
<comment type="cofactor">
    <cofactor evidence="1">
        <name>FAD</name>
        <dbReference type="ChEBI" id="CHEBI:57692"/>
    </cofactor>
</comment>
<dbReference type="InterPro" id="IPR036188">
    <property type="entry name" value="FAD/NAD-bd_sf"/>
</dbReference>
<dbReference type="SUPFAM" id="SSF51905">
    <property type="entry name" value="FAD/NAD(P)-binding domain"/>
    <property type="match status" value="1"/>
</dbReference>
<dbReference type="InterPro" id="IPR002938">
    <property type="entry name" value="FAD-bd"/>
</dbReference>
<evidence type="ECO:0000256" key="3">
    <source>
        <dbReference type="ARBA" id="ARBA00022630"/>
    </source>
</evidence>
<protein>
    <submittedName>
        <fullName evidence="8">FAD-binding domain-containing protein</fullName>
    </submittedName>
</protein>
<keyword evidence="5" id="KW-0560">Oxidoreductase</keyword>
<evidence type="ECO:0000256" key="6">
    <source>
        <dbReference type="ARBA" id="ARBA00023033"/>
    </source>
</evidence>
<name>A0ABR2UMB1_9PEZI</name>
<dbReference type="Proteomes" id="UP001408356">
    <property type="component" value="Unassembled WGS sequence"/>
</dbReference>
<keyword evidence="6" id="KW-0503">Monooxygenase</keyword>
<evidence type="ECO:0000256" key="5">
    <source>
        <dbReference type="ARBA" id="ARBA00023002"/>
    </source>
</evidence>
<evidence type="ECO:0000313" key="8">
    <source>
        <dbReference type="EMBL" id="KAK9415774.1"/>
    </source>
</evidence>
<keyword evidence="3" id="KW-0285">Flavoprotein</keyword>
<accession>A0ABR2UMB1</accession>
<keyword evidence="9" id="KW-1185">Reference proteome</keyword>
<dbReference type="Gene3D" id="3.50.50.60">
    <property type="entry name" value="FAD/NAD(P)-binding domain"/>
    <property type="match status" value="1"/>
</dbReference>
<feature type="domain" description="FAD-binding" evidence="7">
    <location>
        <begin position="10"/>
        <end position="346"/>
    </location>
</feature>
<sequence>MQSSPQFRPHVLIIGAGIGGLILAQALRKQGIPYEIFEREKNEHERRQGWSLSLHTILDDAKASMPDDVPPLADTNNLLPLDLVPEFVIYTEQGAKMGVRDDGSGKIIRANRHRLMKLLSTNIKIQYGKQLVRIEEKEDLAVVHFQDGSSAKGDIVVGADGSRSVARQQLLGGKQNDPLSLEPIAFISAELELGGEVMRQQLQLGHSMYRADYRDKDGNRLWFFLSANGMAPDGKSGKFYGHLMWEDEAATKDNFWVHSATKDQLRECLIQKTATLPPRYKAAIDHTTTMNMWAPPLRHSTLVMRSMPAGRITLLGDAAHAMTPFRGEGGCNAMQDALQLARALRTINKPDKEHIASVLGPYQEKMLERGSEAARLSQFREAFETDSKKLGELSLAGQIVGILD</sequence>
<dbReference type="PANTHER" id="PTHR47178">
    <property type="entry name" value="MONOOXYGENASE, FAD-BINDING"/>
    <property type="match status" value="1"/>
</dbReference>
<organism evidence="8 9">
    <name type="scientific">Seiridium unicorne</name>
    <dbReference type="NCBI Taxonomy" id="138068"/>
    <lineage>
        <taxon>Eukaryota</taxon>
        <taxon>Fungi</taxon>
        <taxon>Dikarya</taxon>
        <taxon>Ascomycota</taxon>
        <taxon>Pezizomycotina</taxon>
        <taxon>Sordariomycetes</taxon>
        <taxon>Xylariomycetidae</taxon>
        <taxon>Amphisphaeriales</taxon>
        <taxon>Sporocadaceae</taxon>
        <taxon>Seiridium</taxon>
    </lineage>
</organism>
<evidence type="ECO:0000256" key="2">
    <source>
        <dbReference type="ARBA" id="ARBA00005179"/>
    </source>
</evidence>
<evidence type="ECO:0000259" key="7">
    <source>
        <dbReference type="Pfam" id="PF01494"/>
    </source>
</evidence>
<comment type="pathway">
    <text evidence="2">Secondary metabolite biosynthesis.</text>
</comment>
<evidence type="ECO:0000256" key="1">
    <source>
        <dbReference type="ARBA" id="ARBA00001974"/>
    </source>
</evidence>
<proteinExistence type="predicted"/>
<dbReference type="PANTHER" id="PTHR47178:SF6">
    <property type="entry name" value="FAD-BINDING DOMAIN-CONTAINING PROTEIN"/>
    <property type="match status" value="1"/>
</dbReference>
<evidence type="ECO:0000313" key="9">
    <source>
        <dbReference type="Proteomes" id="UP001408356"/>
    </source>
</evidence>
<reference evidence="8 9" key="1">
    <citation type="journal article" date="2024" name="J. Plant Pathol.">
        <title>Sequence and assembly of the genome of Seiridium unicorne, isolate CBS 538.82, causal agent of cypress canker disease.</title>
        <authorList>
            <person name="Scali E."/>
            <person name="Rocca G.D."/>
            <person name="Danti R."/>
            <person name="Garbelotto M."/>
            <person name="Barberini S."/>
            <person name="Baroncelli R."/>
            <person name="Emiliani G."/>
        </authorList>
    </citation>
    <scope>NUCLEOTIDE SEQUENCE [LARGE SCALE GENOMIC DNA]</scope>
    <source>
        <strain evidence="8 9">BM-138-508</strain>
    </source>
</reference>
<dbReference type="EMBL" id="JARVKF010000412">
    <property type="protein sequence ID" value="KAK9415774.1"/>
    <property type="molecule type" value="Genomic_DNA"/>
</dbReference>
<evidence type="ECO:0000256" key="4">
    <source>
        <dbReference type="ARBA" id="ARBA00022827"/>
    </source>
</evidence>
<dbReference type="Pfam" id="PF01494">
    <property type="entry name" value="FAD_binding_3"/>
    <property type="match status" value="1"/>
</dbReference>
<comment type="caution">
    <text evidence="8">The sequence shown here is derived from an EMBL/GenBank/DDBJ whole genome shotgun (WGS) entry which is preliminary data.</text>
</comment>
<keyword evidence="4" id="KW-0274">FAD</keyword>
<gene>
    <name evidence="8" type="ORF">SUNI508_10074</name>
</gene>